<dbReference type="EMBL" id="JBAWTH010000103">
    <property type="protein sequence ID" value="KAL2277162.1"/>
    <property type="molecule type" value="Genomic_DNA"/>
</dbReference>
<dbReference type="InterPro" id="IPR008271">
    <property type="entry name" value="Ser/Thr_kinase_AS"/>
</dbReference>
<name>A0ABR4E404_9PEZI</name>
<dbReference type="InterPro" id="IPR011009">
    <property type="entry name" value="Kinase-like_dom_sf"/>
</dbReference>
<feature type="region of interest" description="Disordered" evidence="1">
    <location>
        <begin position="429"/>
        <end position="449"/>
    </location>
</feature>
<evidence type="ECO:0000313" key="3">
    <source>
        <dbReference type="EMBL" id="KAL2277162.1"/>
    </source>
</evidence>
<organism evidence="3 4">
    <name type="scientific">Diaporthe vaccinii</name>
    <dbReference type="NCBI Taxonomy" id="105482"/>
    <lineage>
        <taxon>Eukaryota</taxon>
        <taxon>Fungi</taxon>
        <taxon>Dikarya</taxon>
        <taxon>Ascomycota</taxon>
        <taxon>Pezizomycotina</taxon>
        <taxon>Sordariomycetes</taxon>
        <taxon>Sordariomycetidae</taxon>
        <taxon>Diaporthales</taxon>
        <taxon>Diaporthaceae</taxon>
        <taxon>Diaporthe</taxon>
        <taxon>Diaporthe eres species complex</taxon>
    </lineage>
</organism>
<dbReference type="PANTHER" id="PTHR44167:SF24">
    <property type="entry name" value="SERINE_THREONINE-PROTEIN KINASE CHK2"/>
    <property type="match status" value="1"/>
</dbReference>
<comment type="caution">
    <text evidence="3">The sequence shown here is derived from an EMBL/GenBank/DDBJ whole genome shotgun (WGS) entry which is preliminary data.</text>
</comment>
<feature type="compositionally biased region" description="Low complexity" evidence="1">
    <location>
        <begin position="860"/>
        <end position="876"/>
    </location>
</feature>
<gene>
    <name evidence="3" type="ORF">FJTKL_00174</name>
</gene>
<dbReference type="PROSITE" id="PS50011">
    <property type="entry name" value="PROTEIN_KINASE_DOM"/>
    <property type="match status" value="1"/>
</dbReference>
<accession>A0ABR4E404</accession>
<dbReference type="Proteomes" id="UP001600888">
    <property type="component" value="Unassembled WGS sequence"/>
</dbReference>
<evidence type="ECO:0000256" key="1">
    <source>
        <dbReference type="SAM" id="MobiDB-lite"/>
    </source>
</evidence>
<feature type="compositionally biased region" description="Basic and acidic residues" evidence="1">
    <location>
        <begin position="440"/>
        <end position="449"/>
    </location>
</feature>
<dbReference type="SMART" id="SM00220">
    <property type="entry name" value="S_TKc"/>
    <property type="match status" value="1"/>
</dbReference>
<feature type="domain" description="Protein kinase" evidence="2">
    <location>
        <begin position="212"/>
        <end position="575"/>
    </location>
</feature>
<proteinExistence type="predicted"/>
<reference evidence="3 4" key="1">
    <citation type="submission" date="2024-03" db="EMBL/GenBank/DDBJ databases">
        <title>A high-quality draft genome sequence of Diaporthe vaccinii, a causative agent of upright dieback and viscid rot disease in cranberry plants.</title>
        <authorList>
            <person name="Sarrasin M."/>
            <person name="Lang B.F."/>
            <person name="Burger G."/>
        </authorList>
    </citation>
    <scope>NUCLEOTIDE SEQUENCE [LARGE SCALE GENOMIC DNA]</scope>
    <source>
        <strain evidence="3 4">IS7</strain>
    </source>
</reference>
<evidence type="ECO:0000313" key="4">
    <source>
        <dbReference type="Proteomes" id="UP001600888"/>
    </source>
</evidence>
<sequence>MSRSPGGSGQRSIDDKDLETRIEDCLDGVLSTGLARCERISRRTGPDKKSFFCRSDLERIWSSEPRPIDAVFGHLSEEQRKALLEDLLLFISFLVKVGVRSRFILSCQDVFFGDAESTTTKFKDADGPVLQRDLLRMGLNPLQAHSWEVQYIFRPAKITFAAERWEPQQIEDPRVPLPFELIDHVHSGIMIHGGFGDDTGYESQYGTVRLCRIPEEYIGNAIRSETWRPEAPLLRIVKSFKARQNMIEEARNMELLKQSLQKMENISIHDAIIEQIQEDDTEIVSIVSPYASLGDLAQFLAGGCGITRGQWGQIYDVDEQFPRAADAHQLKMSLLGQSKNLASALEFLHNGFTTSANDWKIKCAHLDLKPSNILIFETSQRDEVVGNWKLCDFGISVFGAERLQGSPTVELGSAGDFFNRVENTIRTSPRRIPGSYQAPEIEHSDDRRNPDFGARTSDIWSFGAIFAEVLAFAEGRASAVESFKQERRRQTTVHGDLWLNDFFYTTVPENMGETYTLPCILRREVSQWLNNFISEHEPVHHPPGVCLRCWAECVKSILEVNPRKRPSATTLYQWVGNLRTHANDTSIAHVQFRASGPLSPTLEWAERDHENALLPSEAPAVPQPVFNPKGTSHLVKLPLSSHDVIDYDLDGQRLAYLTKTSIELFLIGSQGPDHHQVEQLQSGHGWRGIKVAEPYLVVWGSDLRVYIISNGQLSRAQNSARNMSFNATRRVAVSRRGYVAGIHNDEILVLDANDMDLKEVSKIKMTWQHPVGKFVDVVFDSSGSTLYAWGNQDLYGVLFAYEFEESGRGVGEEIFRGKYKNAFSEHKALILPFDKRRECAVAVGPTPTSFFLGNIDQSRRSSSTTSRTNSSSTGSERFTRQKFSEHPNAYYAWAGCTIRDSLLLVGATRKGIWPNRKVGISEQIISPDGRLRSPAKSPEHHSLENRRDWWPRHNQDLNTDVKLGVIPSDGAADKYSVVVYSKRGVIELLS</sequence>
<dbReference type="InterPro" id="IPR000719">
    <property type="entry name" value="Prot_kinase_dom"/>
</dbReference>
<dbReference type="Gene3D" id="1.10.510.10">
    <property type="entry name" value="Transferase(Phosphotransferase) domain 1"/>
    <property type="match status" value="1"/>
</dbReference>
<feature type="region of interest" description="Disordered" evidence="1">
    <location>
        <begin position="853"/>
        <end position="879"/>
    </location>
</feature>
<evidence type="ECO:0000259" key="2">
    <source>
        <dbReference type="PROSITE" id="PS50011"/>
    </source>
</evidence>
<dbReference type="Pfam" id="PF00069">
    <property type="entry name" value="Pkinase"/>
    <property type="match status" value="1"/>
</dbReference>
<dbReference type="PROSITE" id="PS00108">
    <property type="entry name" value="PROTEIN_KINASE_ST"/>
    <property type="match status" value="1"/>
</dbReference>
<protein>
    <recommendedName>
        <fullName evidence="2">Protein kinase domain-containing protein</fullName>
    </recommendedName>
</protein>
<keyword evidence="4" id="KW-1185">Reference proteome</keyword>
<dbReference type="PANTHER" id="PTHR44167">
    <property type="entry name" value="OVARIAN-SPECIFIC SERINE/THREONINE-PROTEIN KINASE LOK-RELATED"/>
    <property type="match status" value="1"/>
</dbReference>
<dbReference type="SUPFAM" id="SSF56112">
    <property type="entry name" value="Protein kinase-like (PK-like)"/>
    <property type="match status" value="1"/>
</dbReference>